<feature type="region of interest" description="Disordered" evidence="10">
    <location>
        <begin position="387"/>
        <end position="411"/>
    </location>
</feature>
<dbReference type="PANTHER" id="PTHR47172">
    <property type="entry name" value="OS01G0976800 PROTEIN"/>
    <property type="match status" value="1"/>
</dbReference>
<dbReference type="CDD" id="cd00202">
    <property type="entry name" value="ZnF_GATA"/>
    <property type="match status" value="1"/>
</dbReference>
<keyword evidence="3" id="KW-0862">Zinc</keyword>
<sequence>MEFLLLAHGAMDSDSESVRSDISESFSGSLFTRRPGSGRRKKQVPWRSPWDASVTTDYKCDYVPKEPLPSRLGFQNNNNNTNANISSLMGSPTLLAHSSPTPTPSNAGSPSAASRRKAKQDLAGPCCHCGAVSSPQWRKGPKGKPILCNACGIRFLRTRTLGKAMPKKRRVPVSGSVADAVNNTPKRPREDLEPTTEDEDLELATDEVLATTEDIVATDDGLEEANSCPAALGAQLEQQHPHAAQMPTSRLAIASSAMESLLLKSQQQQQFDDGSADQQAADDAIDEAPEQQACSLPNSSHMHMADAAMMLAAARGNAGLCSATSSGSYGQQHSLLNAAAAGMQQPLAAGSRHVLLGASSRLGHSPSLALALALHQQQQYSACSSMQLQQQQQQQPGSPLKAGNISALSTATASPVSHSSSHYFRMDQGSDAASYAASESAPGSPMLLGASSSCQLAANAAAAAARSSSGFPSLLSLQQQSQQLQQQYAHQQQQFVQLQHQHSLHGPSPLSLMGTAEQQQATPAAAAAMQQQQFAGLMGMQSLPGAAQGDVLQLVRSMASALGGVGPAYNLLSAINNSRAAAAAAAMAGSHPHGSELQQ</sequence>
<dbReference type="Gene3D" id="3.30.50.10">
    <property type="entry name" value="Erythroid Transcription Factor GATA-1, subunit A"/>
    <property type="match status" value="1"/>
</dbReference>
<evidence type="ECO:0000313" key="12">
    <source>
        <dbReference type="EMBL" id="SZX75279.1"/>
    </source>
</evidence>
<accession>A0A383WDT3</accession>
<keyword evidence="2 8" id="KW-0863">Zinc-finger</keyword>
<dbReference type="SUPFAM" id="SSF57716">
    <property type="entry name" value="Glucocorticoid receptor-like (DNA-binding domain)"/>
    <property type="match status" value="1"/>
</dbReference>
<keyword evidence="1" id="KW-0479">Metal-binding</keyword>
<proteinExistence type="inferred from homology"/>
<comment type="similarity">
    <text evidence="6">Belongs to the type IV zinc-finger family. Class B subfamily.</text>
</comment>
<evidence type="ECO:0000256" key="8">
    <source>
        <dbReference type="PROSITE-ProRule" id="PRU00094"/>
    </source>
</evidence>
<keyword evidence="5" id="KW-0804">Transcription</keyword>
<evidence type="ECO:0000256" key="6">
    <source>
        <dbReference type="ARBA" id="ARBA00024019"/>
    </source>
</evidence>
<dbReference type="PROSITE" id="PS50114">
    <property type="entry name" value="GATA_ZN_FINGER_2"/>
    <property type="match status" value="1"/>
</dbReference>
<evidence type="ECO:0000256" key="4">
    <source>
        <dbReference type="ARBA" id="ARBA00023015"/>
    </source>
</evidence>
<feature type="region of interest" description="Disordered" evidence="10">
    <location>
        <begin position="166"/>
        <end position="199"/>
    </location>
</feature>
<dbReference type="GO" id="GO:0006355">
    <property type="term" value="P:regulation of DNA-templated transcription"/>
    <property type="evidence" value="ECO:0007669"/>
    <property type="project" value="InterPro"/>
</dbReference>
<gene>
    <name evidence="12" type="ORF">BQ4739_LOCUS15566</name>
</gene>
<feature type="domain" description="GATA-type" evidence="11">
    <location>
        <begin position="126"/>
        <end position="153"/>
    </location>
</feature>
<evidence type="ECO:0000259" key="11">
    <source>
        <dbReference type="PROSITE" id="PS50114"/>
    </source>
</evidence>
<comment type="function">
    <text evidence="7">Transcriptional regulator that specifically binds 5'-GATA-3' or 5'-GAT-3' motifs within gene promoters.</text>
</comment>
<keyword evidence="4" id="KW-0805">Transcription regulation</keyword>
<dbReference type="InterPro" id="IPR013088">
    <property type="entry name" value="Znf_NHR/GATA"/>
</dbReference>
<evidence type="ECO:0000256" key="5">
    <source>
        <dbReference type="ARBA" id="ARBA00023163"/>
    </source>
</evidence>
<protein>
    <recommendedName>
        <fullName evidence="11">GATA-type domain-containing protein</fullName>
    </recommendedName>
</protein>
<dbReference type="GO" id="GO:0043565">
    <property type="term" value="F:sequence-specific DNA binding"/>
    <property type="evidence" value="ECO:0007669"/>
    <property type="project" value="InterPro"/>
</dbReference>
<feature type="region of interest" description="Disordered" evidence="10">
    <location>
        <begin position="71"/>
        <end position="117"/>
    </location>
</feature>
<dbReference type="Proteomes" id="UP000256970">
    <property type="component" value="Unassembled WGS sequence"/>
</dbReference>
<feature type="coiled-coil region" evidence="9">
    <location>
        <begin position="474"/>
        <end position="501"/>
    </location>
</feature>
<evidence type="ECO:0000256" key="3">
    <source>
        <dbReference type="ARBA" id="ARBA00022833"/>
    </source>
</evidence>
<evidence type="ECO:0000313" key="13">
    <source>
        <dbReference type="Proteomes" id="UP000256970"/>
    </source>
</evidence>
<keyword evidence="9" id="KW-0175">Coiled coil</keyword>
<dbReference type="Pfam" id="PF00320">
    <property type="entry name" value="GATA"/>
    <property type="match status" value="1"/>
</dbReference>
<dbReference type="AlphaFoldDB" id="A0A383WDT3"/>
<organism evidence="12 13">
    <name type="scientific">Tetradesmus obliquus</name>
    <name type="common">Green alga</name>
    <name type="synonym">Acutodesmus obliquus</name>
    <dbReference type="NCBI Taxonomy" id="3088"/>
    <lineage>
        <taxon>Eukaryota</taxon>
        <taxon>Viridiplantae</taxon>
        <taxon>Chlorophyta</taxon>
        <taxon>core chlorophytes</taxon>
        <taxon>Chlorophyceae</taxon>
        <taxon>CS clade</taxon>
        <taxon>Sphaeropleales</taxon>
        <taxon>Scenedesmaceae</taxon>
        <taxon>Tetradesmus</taxon>
    </lineage>
</organism>
<evidence type="ECO:0000256" key="1">
    <source>
        <dbReference type="ARBA" id="ARBA00022723"/>
    </source>
</evidence>
<evidence type="ECO:0000256" key="9">
    <source>
        <dbReference type="SAM" id="Coils"/>
    </source>
</evidence>
<dbReference type="PANTHER" id="PTHR47172:SF24">
    <property type="entry name" value="GATA ZINC FINGER DOMAIN-CONTAINING PROTEIN 14-RELATED"/>
    <property type="match status" value="1"/>
</dbReference>
<evidence type="ECO:0000256" key="2">
    <source>
        <dbReference type="ARBA" id="ARBA00022771"/>
    </source>
</evidence>
<feature type="region of interest" description="Disordered" evidence="10">
    <location>
        <begin position="12"/>
        <end position="48"/>
    </location>
</feature>
<dbReference type="InterPro" id="IPR000679">
    <property type="entry name" value="Znf_GATA"/>
</dbReference>
<keyword evidence="13" id="KW-1185">Reference proteome</keyword>
<name>A0A383WDT3_TETOB</name>
<dbReference type="STRING" id="3088.A0A383WDT3"/>
<feature type="region of interest" description="Disordered" evidence="10">
    <location>
        <begin position="264"/>
        <end position="289"/>
    </location>
</feature>
<feature type="compositionally biased region" description="Low complexity" evidence="10">
    <location>
        <begin position="266"/>
        <end position="282"/>
    </location>
</feature>
<evidence type="ECO:0000256" key="7">
    <source>
        <dbReference type="ARBA" id="ARBA00037539"/>
    </source>
</evidence>
<reference evidence="12 13" key="1">
    <citation type="submission" date="2016-10" db="EMBL/GenBank/DDBJ databases">
        <authorList>
            <person name="Cai Z."/>
        </authorList>
    </citation>
    <scope>NUCLEOTIDE SEQUENCE [LARGE SCALE GENOMIC DNA]</scope>
</reference>
<feature type="compositionally biased region" description="Polar residues" evidence="10">
    <location>
        <begin position="85"/>
        <end position="112"/>
    </location>
</feature>
<dbReference type="PROSITE" id="PS00344">
    <property type="entry name" value="GATA_ZN_FINGER_1"/>
    <property type="match status" value="1"/>
</dbReference>
<dbReference type="EMBL" id="FNXT01001228">
    <property type="protein sequence ID" value="SZX75279.1"/>
    <property type="molecule type" value="Genomic_DNA"/>
</dbReference>
<dbReference type="SMART" id="SM00401">
    <property type="entry name" value="ZnF_GATA"/>
    <property type="match status" value="1"/>
</dbReference>
<dbReference type="GO" id="GO:0008270">
    <property type="term" value="F:zinc ion binding"/>
    <property type="evidence" value="ECO:0007669"/>
    <property type="project" value="UniProtKB-KW"/>
</dbReference>
<evidence type="ECO:0000256" key="10">
    <source>
        <dbReference type="SAM" id="MobiDB-lite"/>
    </source>
</evidence>